<dbReference type="Proteomes" id="UP000546642">
    <property type="component" value="Unassembled WGS sequence"/>
</dbReference>
<evidence type="ECO:0000313" key="2">
    <source>
        <dbReference type="Proteomes" id="UP000546642"/>
    </source>
</evidence>
<dbReference type="EMBL" id="JACHDS010000001">
    <property type="protein sequence ID" value="MBB6174954.1"/>
    <property type="molecule type" value="Genomic_DNA"/>
</dbReference>
<reference evidence="1 2" key="1">
    <citation type="submission" date="2020-08" db="EMBL/GenBank/DDBJ databases">
        <title>Sequencing the genomes of 1000 actinobacteria strains.</title>
        <authorList>
            <person name="Klenk H.-P."/>
        </authorList>
    </citation>
    <scope>NUCLEOTIDE SEQUENCE [LARGE SCALE GENOMIC DNA]</scope>
    <source>
        <strain evidence="1 2">DSM 46659</strain>
    </source>
</reference>
<name>A0A7W9YMM2_9ACTN</name>
<gene>
    <name evidence="1" type="ORF">HNR23_005014</name>
</gene>
<protein>
    <submittedName>
        <fullName evidence="1">Uncharacterized protein</fullName>
    </submittedName>
</protein>
<sequence length="106" mass="11300">MTVYRARLLLLPMDDSFPVSVSEAETASDAVIESARSLRCSEPKGTGGVGIREFLVASSEKGVWVEAVCVAPDPATAKSDVVDAWKSDLQRKSLFLSGTQIVADLV</sequence>
<dbReference type="RefSeq" id="WP_184079327.1">
    <property type="nucleotide sequence ID" value="NZ_JACHDS010000001.1"/>
</dbReference>
<evidence type="ECO:0000313" key="1">
    <source>
        <dbReference type="EMBL" id="MBB6174954.1"/>
    </source>
</evidence>
<comment type="caution">
    <text evidence="1">The sequence shown here is derived from an EMBL/GenBank/DDBJ whole genome shotgun (WGS) entry which is preliminary data.</text>
</comment>
<dbReference type="AlphaFoldDB" id="A0A7W9YMM2"/>
<proteinExistence type="predicted"/>
<organism evidence="1 2">
    <name type="scientific">Nocardiopsis mwathae</name>
    <dbReference type="NCBI Taxonomy" id="1472723"/>
    <lineage>
        <taxon>Bacteria</taxon>
        <taxon>Bacillati</taxon>
        <taxon>Actinomycetota</taxon>
        <taxon>Actinomycetes</taxon>
        <taxon>Streptosporangiales</taxon>
        <taxon>Nocardiopsidaceae</taxon>
        <taxon>Nocardiopsis</taxon>
    </lineage>
</organism>
<accession>A0A7W9YMM2</accession>
<keyword evidence="2" id="KW-1185">Reference proteome</keyword>